<proteinExistence type="predicted"/>
<evidence type="ECO:0000313" key="2">
    <source>
        <dbReference type="EMBL" id="GAA2076202.1"/>
    </source>
</evidence>
<feature type="transmembrane region" description="Helical" evidence="1">
    <location>
        <begin position="12"/>
        <end position="37"/>
    </location>
</feature>
<name>A0ABN2VXN9_9ACTN</name>
<keyword evidence="1" id="KW-0472">Membrane</keyword>
<dbReference type="EMBL" id="BAAAPE010000007">
    <property type="protein sequence ID" value="GAA2076202.1"/>
    <property type="molecule type" value="Genomic_DNA"/>
</dbReference>
<protein>
    <recommendedName>
        <fullName evidence="4">MFS transporter</fullName>
    </recommendedName>
</protein>
<evidence type="ECO:0008006" key="4">
    <source>
        <dbReference type="Google" id="ProtNLM"/>
    </source>
</evidence>
<keyword evidence="1" id="KW-0812">Transmembrane</keyword>
<dbReference type="Pfam" id="PF19862">
    <property type="entry name" value="DUF6336"/>
    <property type="match status" value="1"/>
</dbReference>
<dbReference type="Proteomes" id="UP001500016">
    <property type="component" value="Unassembled WGS sequence"/>
</dbReference>
<evidence type="ECO:0000313" key="3">
    <source>
        <dbReference type="Proteomes" id="UP001500016"/>
    </source>
</evidence>
<reference evidence="2 3" key="1">
    <citation type="journal article" date="2019" name="Int. J. Syst. Evol. Microbiol.">
        <title>The Global Catalogue of Microorganisms (GCM) 10K type strain sequencing project: providing services to taxonomists for standard genome sequencing and annotation.</title>
        <authorList>
            <consortium name="The Broad Institute Genomics Platform"/>
            <consortium name="The Broad Institute Genome Sequencing Center for Infectious Disease"/>
            <person name="Wu L."/>
            <person name="Ma J."/>
        </authorList>
    </citation>
    <scope>NUCLEOTIDE SEQUENCE [LARGE SCALE GENOMIC DNA]</scope>
    <source>
        <strain evidence="2 3">JCM 15478</strain>
    </source>
</reference>
<evidence type="ECO:0000256" key="1">
    <source>
        <dbReference type="SAM" id="Phobius"/>
    </source>
</evidence>
<keyword evidence="1" id="KW-1133">Transmembrane helix</keyword>
<feature type="transmembrane region" description="Helical" evidence="1">
    <location>
        <begin position="43"/>
        <end position="69"/>
    </location>
</feature>
<sequence length="123" mass="12991">MTEESGRIPLRFWGVLGRGALYGLAAVPVTALVAYVLRGEQRISFLLVASGAGLLGGAICLALGGFLWIPGEARRWREWRALLSEGQYEGLTVLAPTMVRVGAVGLVLGPFAYGLHGLAGGPW</sequence>
<keyword evidence="3" id="KW-1185">Reference proteome</keyword>
<gene>
    <name evidence="2" type="ORF">GCM10009801_31470</name>
</gene>
<accession>A0ABN2VXN9</accession>
<comment type="caution">
    <text evidence="2">The sequence shown here is derived from an EMBL/GenBank/DDBJ whole genome shotgun (WGS) entry which is preliminary data.</text>
</comment>
<organism evidence="2 3">
    <name type="scientific">Streptomyces albiaxialis</name>
    <dbReference type="NCBI Taxonomy" id="329523"/>
    <lineage>
        <taxon>Bacteria</taxon>
        <taxon>Bacillati</taxon>
        <taxon>Actinomycetota</taxon>
        <taxon>Actinomycetes</taxon>
        <taxon>Kitasatosporales</taxon>
        <taxon>Streptomycetaceae</taxon>
        <taxon>Streptomyces</taxon>
    </lineage>
</organism>
<feature type="transmembrane region" description="Helical" evidence="1">
    <location>
        <begin position="90"/>
        <end position="113"/>
    </location>
</feature>
<dbReference type="InterPro" id="IPR046299">
    <property type="entry name" value="DUF6336"/>
</dbReference>
<dbReference type="RefSeq" id="WP_344528282.1">
    <property type="nucleotide sequence ID" value="NZ_BAAAPE010000007.1"/>
</dbReference>